<evidence type="ECO:0000313" key="3">
    <source>
        <dbReference type="Proteomes" id="UP000198651"/>
    </source>
</evidence>
<keyword evidence="3" id="KW-1185">Reference proteome</keyword>
<gene>
    <name evidence="2" type="ORF">Ark11_1155</name>
</gene>
<dbReference type="RefSeq" id="WP_092343467.1">
    <property type="nucleotide sequence ID" value="NZ_LN906597.1"/>
</dbReference>
<dbReference type="Proteomes" id="UP000198651">
    <property type="component" value="Chromosome I"/>
</dbReference>
<dbReference type="AlphaFoldDB" id="A0A0S4M420"/>
<keyword evidence="1" id="KW-1133">Transmembrane helix</keyword>
<reference evidence="3" key="1">
    <citation type="submission" date="2015-11" db="EMBL/GenBank/DDBJ databases">
        <authorList>
            <person name="Seth-Smith H.M.B."/>
        </authorList>
    </citation>
    <scope>NUCLEOTIDE SEQUENCE [LARGE SCALE GENOMIC DNA]</scope>
    <source>
        <strain evidence="3">2013Ark11</strain>
    </source>
</reference>
<sequence>MINGNFFCRLCCIPSPRCKLDKVLGEVSCIYDYKIISISDRGFSFKKFKGNFFDTGDSTLSRRVLQSIILGNAEKVISDNRTMGSRHCNPDNGVVSLYIKPPEWSHCSAIKLEESFIHCWDCNSKMYKSFICPTIPYSISTENIKINASCSTCCLDSFDRYKFIGSFVDIGSGSIFMISCSSGKSVFIPSFSASFFSEGMTKCDSLNKGDVLLCCERSSGSKFISCKDCVLDMSLKLGIDRSSVDADSLFPVTIDVADDFSSSDLVSGMESNYELVPVDDESARGARYSRYFCLIGIAIMFLYLMALLIFAIWVSVNPSFLSRI</sequence>
<keyword evidence="1" id="KW-0812">Transmembrane</keyword>
<proteinExistence type="predicted"/>
<dbReference type="EMBL" id="LN906597">
    <property type="protein sequence ID" value="CUT17968.1"/>
    <property type="molecule type" value="Genomic_DNA"/>
</dbReference>
<feature type="transmembrane region" description="Helical" evidence="1">
    <location>
        <begin position="291"/>
        <end position="314"/>
    </location>
</feature>
<keyword evidence="1" id="KW-0472">Membrane</keyword>
<protein>
    <submittedName>
        <fullName evidence="2">Putative membrane protein</fullName>
    </submittedName>
</protein>
<organism evidence="2 3">
    <name type="scientific">Candidatus Ichthyocystis hellenicum</name>
    <dbReference type="NCBI Taxonomy" id="1561003"/>
    <lineage>
        <taxon>Bacteria</taxon>
        <taxon>Pseudomonadati</taxon>
        <taxon>Pseudomonadota</taxon>
        <taxon>Betaproteobacteria</taxon>
        <taxon>Burkholderiales</taxon>
        <taxon>Candidatus Ichthyocystis</taxon>
    </lineage>
</organism>
<evidence type="ECO:0000256" key="1">
    <source>
        <dbReference type="SAM" id="Phobius"/>
    </source>
</evidence>
<name>A0A0S4M420_9BURK</name>
<evidence type="ECO:0000313" key="2">
    <source>
        <dbReference type="EMBL" id="CUT17968.1"/>
    </source>
</evidence>
<dbReference type="OrthoDB" id="9997579at2"/>
<accession>A0A0S4M420</accession>